<proteinExistence type="inferred from homology"/>
<dbReference type="Proteomes" id="UP001228504">
    <property type="component" value="Unassembled WGS sequence"/>
</dbReference>
<dbReference type="EMBL" id="JAUSUF010000002">
    <property type="protein sequence ID" value="MDQ0149086.1"/>
    <property type="molecule type" value="Genomic_DNA"/>
</dbReference>
<dbReference type="Pfam" id="PF09587">
    <property type="entry name" value="PGA_cap"/>
    <property type="match status" value="1"/>
</dbReference>
<comment type="caution">
    <text evidence="3">The sequence shown here is derived from an EMBL/GenBank/DDBJ whole genome shotgun (WGS) entry which is preliminary data.</text>
</comment>
<sequence>MTKQSKKTNKIKRNKKYKKKLKLRKYVFLFLCIIFLSFCTYKVYGLFSKKPETTPNVILKHKEKTYTVTSVGNMMTHDAQIAGAKTKDGNYNFDKSFEYVKSYIKDSNLSIGVFEGNVNGGKPEGYPTFNSPEGFLKSLKSVGFNVINYASNHVIDGGTRGVKSTMSKSTGNGLLNLGVKEKTSDKNYLIYNIDGHKVGLFSYTYRTGPNSINTIPIPKDVNPLINSFSYDDLNSLYKSIDSSINDMKKNGVEFIIGSFHWGDEYSTKVNPIQRKIAKKMNELGVDIILGSHPHVIEPYEIIKNNSGHSTFVIYSQGNFLSNQCYEEVHNYLTEDGLLLKFSLGLKNNKLYLKDYTIIPTWVYREPKGNKLFTHRIIPVEEVINDKNKFNLSETAYNRALNSLKSTKSILGENSLGTKSFP</sequence>
<reference evidence="3 4" key="1">
    <citation type="submission" date="2023-07" db="EMBL/GenBank/DDBJ databases">
        <title>Genomic Encyclopedia of Type Strains, Phase IV (KMG-IV): sequencing the most valuable type-strain genomes for metagenomic binning, comparative biology and taxonomic classification.</title>
        <authorList>
            <person name="Goeker M."/>
        </authorList>
    </citation>
    <scope>NUCLEOTIDE SEQUENCE [LARGE SCALE GENOMIC DNA]</scope>
    <source>
        <strain evidence="3 4">DSM 20694</strain>
    </source>
</reference>
<dbReference type="RefSeq" id="WP_307484062.1">
    <property type="nucleotide sequence ID" value="NZ_JAUSUF010000002.1"/>
</dbReference>
<evidence type="ECO:0000256" key="1">
    <source>
        <dbReference type="ARBA" id="ARBA00005662"/>
    </source>
</evidence>
<dbReference type="Gene3D" id="3.60.21.10">
    <property type="match status" value="1"/>
</dbReference>
<dbReference type="SUPFAM" id="SSF56300">
    <property type="entry name" value="Metallo-dependent phosphatases"/>
    <property type="match status" value="1"/>
</dbReference>
<dbReference type="InterPro" id="IPR019079">
    <property type="entry name" value="Capsule_synth_CapA"/>
</dbReference>
<gene>
    <name evidence="3" type="ORF">J2S18_001016</name>
</gene>
<comment type="similarity">
    <text evidence="1">Belongs to the CapA family.</text>
</comment>
<dbReference type="SMART" id="SM00854">
    <property type="entry name" value="PGA_cap"/>
    <property type="match status" value="1"/>
</dbReference>
<feature type="domain" description="Capsule synthesis protein CapA" evidence="2">
    <location>
        <begin position="67"/>
        <end position="323"/>
    </location>
</feature>
<evidence type="ECO:0000259" key="2">
    <source>
        <dbReference type="SMART" id="SM00854"/>
    </source>
</evidence>
<dbReference type="PANTHER" id="PTHR33393:SF12">
    <property type="entry name" value="CAPSULE BIOSYNTHESIS PROTEIN CAPA"/>
    <property type="match status" value="1"/>
</dbReference>
<accession>A0ABT9URK6</accession>
<dbReference type="InterPro" id="IPR029052">
    <property type="entry name" value="Metallo-depent_PP-like"/>
</dbReference>
<dbReference type="PANTHER" id="PTHR33393">
    <property type="entry name" value="POLYGLUTAMINE SYNTHESIS ACCESSORY PROTEIN RV0574C-RELATED"/>
    <property type="match status" value="1"/>
</dbReference>
<dbReference type="CDD" id="cd07381">
    <property type="entry name" value="MPP_CapA"/>
    <property type="match status" value="1"/>
</dbReference>
<name>A0ABT9URK6_9FIRM</name>
<dbReference type="InterPro" id="IPR052169">
    <property type="entry name" value="CW_Biosynth-Accessory"/>
</dbReference>
<evidence type="ECO:0000313" key="4">
    <source>
        <dbReference type="Proteomes" id="UP001228504"/>
    </source>
</evidence>
<organism evidence="3 4">
    <name type="scientific">Eubacterium multiforme</name>
    <dbReference type="NCBI Taxonomy" id="83339"/>
    <lineage>
        <taxon>Bacteria</taxon>
        <taxon>Bacillati</taxon>
        <taxon>Bacillota</taxon>
        <taxon>Clostridia</taxon>
        <taxon>Eubacteriales</taxon>
        <taxon>Eubacteriaceae</taxon>
        <taxon>Eubacterium</taxon>
    </lineage>
</organism>
<evidence type="ECO:0000313" key="3">
    <source>
        <dbReference type="EMBL" id="MDQ0149086.1"/>
    </source>
</evidence>
<protein>
    <submittedName>
        <fullName evidence="3">Poly-gamma-glutamate synthesis protein (Capsule biosynthesis protein)</fullName>
    </submittedName>
</protein>
<keyword evidence="4" id="KW-1185">Reference proteome</keyword>